<dbReference type="EMBL" id="JAYGHX010000001">
    <property type="protein sequence ID" value="MEA5389702.1"/>
    <property type="molecule type" value="Genomic_DNA"/>
</dbReference>
<keyword evidence="3" id="KW-0408">Iron</keyword>
<keyword evidence="7" id="KW-1185">Reference proteome</keyword>
<keyword evidence="6" id="KW-0560">Oxidoreductase</keyword>
<keyword evidence="4" id="KW-0472">Membrane</keyword>
<dbReference type="RefSeq" id="WP_323303845.1">
    <property type="nucleotide sequence ID" value="NZ_JAYGHX010000001.1"/>
</dbReference>
<evidence type="ECO:0000256" key="3">
    <source>
        <dbReference type="ARBA" id="ARBA00023004"/>
    </source>
</evidence>
<comment type="similarity">
    <text evidence="2">Belongs to the fatty acid desaturase type 2 family.</text>
</comment>
<evidence type="ECO:0000313" key="6">
    <source>
        <dbReference type="EMBL" id="MEA5389702.1"/>
    </source>
</evidence>
<dbReference type="EC" id="1.14.19.-" evidence="6"/>
<dbReference type="GO" id="GO:0016491">
    <property type="term" value="F:oxidoreductase activity"/>
    <property type="evidence" value="ECO:0007669"/>
    <property type="project" value="UniProtKB-KW"/>
</dbReference>
<dbReference type="InterPro" id="IPR005804">
    <property type="entry name" value="FA_desaturase_dom"/>
</dbReference>
<dbReference type="PANTHER" id="PTHR19353:SF19">
    <property type="entry name" value="DELTA(5) FATTY ACID DESATURASE C-RELATED"/>
    <property type="match status" value="1"/>
</dbReference>
<evidence type="ECO:0000313" key="7">
    <source>
        <dbReference type="Proteomes" id="UP001304461"/>
    </source>
</evidence>
<protein>
    <submittedName>
        <fullName evidence="6">Fatty acid desaturase</fullName>
        <ecNumber evidence="6">1.14.19.-</ecNumber>
    </submittedName>
</protein>
<feature type="transmembrane region" description="Helical" evidence="4">
    <location>
        <begin position="40"/>
        <end position="58"/>
    </location>
</feature>
<accession>A0ABU5RNN5</accession>
<evidence type="ECO:0000256" key="4">
    <source>
        <dbReference type="SAM" id="Phobius"/>
    </source>
</evidence>
<dbReference type="PANTHER" id="PTHR19353">
    <property type="entry name" value="FATTY ACID DESATURASE 2"/>
    <property type="match status" value="1"/>
</dbReference>
<gene>
    <name evidence="6" type="ORF">VB738_00380</name>
</gene>
<dbReference type="Pfam" id="PF00487">
    <property type="entry name" value="FA_desaturase"/>
    <property type="match status" value="1"/>
</dbReference>
<proteinExistence type="inferred from homology"/>
<dbReference type="InterPro" id="IPR012171">
    <property type="entry name" value="Fatty_acid_desaturase"/>
</dbReference>
<feature type="transmembrane region" description="Helical" evidence="4">
    <location>
        <begin position="70"/>
        <end position="90"/>
    </location>
</feature>
<organism evidence="6 7">
    <name type="scientific">Cyanobium gracile UHCC 0139</name>
    <dbReference type="NCBI Taxonomy" id="3110308"/>
    <lineage>
        <taxon>Bacteria</taxon>
        <taxon>Bacillati</taxon>
        <taxon>Cyanobacteriota</taxon>
        <taxon>Cyanophyceae</taxon>
        <taxon>Synechococcales</taxon>
        <taxon>Prochlorococcaceae</taxon>
        <taxon>Cyanobium</taxon>
    </lineage>
</organism>
<comment type="caution">
    <text evidence="6">The sequence shown here is derived from an EMBL/GenBank/DDBJ whole genome shotgun (WGS) entry which is preliminary data.</text>
</comment>
<feature type="transmembrane region" description="Helical" evidence="4">
    <location>
        <begin position="243"/>
        <end position="262"/>
    </location>
</feature>
<reference evidence="6 7" key="1">
    <citation type="submission" date="2023-12" db="EMBL/GenBank/DDBJ databases">
        <title>Baltic Sea Cyanobacteria.</title>
        <authorList>
            <person name="Delbaje E."/>
            <person name="Fewer D.P."/>
            <person name="Shishido T.K."/>
        </authorList>
    </citation>
    <scope>NUCLEOTIDE SEQUENCE [LARGE SCALE GENOMIC DNA]</scope>
    <source>
        <strain evidence="6 7">UHCC 0139</strain>
    </source>
</reference>
<keyword evidence="4" id="KW-0812">Transmembrane</keyword>
<evidence type="ECO:0000259" key="5">
    <source>
        <dbReference type="Pfam" id="PF00487"/>
    </source>
</evidence>
<keyword evidence="4" id="KW-1133">Transmembrane helix</keyword>
<feature type="domain" description="Fatty acid desaturase" evidence="5">
    <location>
        <begin position="67"/>
        <end position="326"/>
    </location>
</feature>
<name>A0ABU5RNN5_9CYAN</name>
<feature type="transmembrane region" description="Helical" evidence="4">
    <location>
        <begin position="217"/>
        <end position="237"/>
    </location>
</feature>
<evidence type="ECO:0000256" key="2">
    <source>
        <dbReference type="ARBA" id="ARBA00008749"/>
    </source>
</evidence>
<evidence type="ECO:0000256" key="1">
    <source>
        <dbReference type="ARBA" id="ARBA00001954"/>
    </source>
</evidence>
<comment type="cofactor">
    <cofactor evidence="1">
        <name>Fe(2+)</name>
        <dbReference type="ChEBI" id="CHEBI:29033"/>
    </cofactor>
</comment>
<sequence>MPHPSGTLAPADPQNLIAQPDYARALRPLLPDEAFTPDRATPIVLGLNGAILLLGWAMARQLDASHWQGLLIFLPFALVMGNAVVVLLFATHDVMHSKAIRQPQLRQAVQLLGLALLWMPPTLWKAVHNREHHGKTNSAQDPDRNYTLEQPPSWGKWIQNLFVPSLEVHPFWLWVGMTSAWGVHAFRNLTSVLLFNDGSTRYPVVSFQVSSRERRRIALELAAVVLVHVAIIGFIGLRPVPLLLGYFLPIWIGYSVVIAYIYTNHMACQITETNDPLINSISLKMPGIVDTLHLNFSYHTEHHIFPGMNPAYYPQVRALLLEHYPERFNLLGAREAWRLLMQTPRHYVDATTFASSCGTITRPCPLS</sequence>
<dbReference type="Proteomes" id="UP001304461">
    <property type="component" value="Unassembled WGS sequence"/>
</dbReference>